<protein>
    <recommendedName>
        <fullName evidence="2">AMP-activated protein kinase glycogen-binding domain-containing protein</fullName>
    </recommendedName>
</protein>
<dbReference type="Pfam" id="PF16561">
    <property type="entry name" value="AMPK1_CBM"/>
    <property type="match status" value="1"/>
</dbReference>
<dbReference type="InterPro" id="IPR014756">
    <property type="entry name" value="Ig_E-set"/>
</dbReference>
<proteinExistence type="inferred from homology"/>
<dbReference type="CDD" id="cd02859">
    <property type="entry name" value="E_set_AMPKbeta_like_N"/>
    <property type="match status" value="1"/>
</dbReference>
<sequence length="236" mass="27094">MFTHSRRLTFIILLFILLSTATITAEHVTVQLHFAITEAMEAAPPEVIDDHLVLTYKGRRHYRFVGAAFKHEDFKIIHPFYVNTNGVYILTYPLEEGMSNLEYRLVVDGLWMTDPNNSMRTVDSSGITLSSFMIPEKEGPPESPKQENQAVTFRYLGARGQRVYIYGDFNNWDPYMYRMMEDPGTGSYSCSLRLRSGTYRYKFIVDGTSMPDPLNDEKTLDSFGETASVFTVPSRY</sequence>
<evidence type="ECO:0000259" key="2">
    <source>
        <dbReference type="Pfam" id="PF16561"/>
    </source>
</evidence>
<comment type="caution">
    <text evidence="3">The sequence shown here is derived from an EMBL/GenBank/DDBJ whole genome shotgun (WGS) entry which is preliminary data.</text>
</comment>
<evidence type="ECO:0000313" key="3">
    <source>
        <dbReference type="EMBL" id="MDC7226350.1"/>
    </source>
</evidence>
<gene>
    <name evidence="3" type="ORF">PQJ61_06270</name>
</gene>
<organism evidence="3 4">
    <name type="scientific">Candidatus Thalassospirochaeta sargassi</name>
    <dbReference type="NCBI Taxonomy" id="3119039"/>
    <lineage>
        <taxon>Bacteria</taxon>
        <taxon>Pseudomonadati</taxon>
        <taxon>Spirochaetota</taxon>
        <taxon>Spirochaetia</taxon>
        <taxon>Spirochaetales</taxon>
        <taxon>Spirochaetaceae</taxon>
        <taxon>Candidatus Thalassospirochaeta</taxon>
    </lineage>
</organism>
<evidence type="ECO:0000313" key="4">
    <source>
        <dbReference type="Proteomes" id="UP001221217"/>
    </source>
</evidence>
<dbReference type="EMBL" id="JAQQAL010000011">
    <property type="protein sequence ID" value="MDC7226350.1"/>
    <property type="molecule type" value="Genomic_DNA"/>
</dbReference>
<accession>A0AAJ1IFC6</accession>
<dbReference type="InterPro" id="IPR050827">
    <property type="entry name" value="CRP1_MDG1_kinase"/>
</dbReference>
<dbReference type="Proteomes" id="UP001221217">
    <property type="component" value="Unassembled WGS sequence"/>
</dbReference>
<evidence type="ECO:0000256" key="1">
    <source>
        <dbReference type="ARBA" id="ARBA00010926"/>
    </source>
</evidence>
<reference evidence="3 4" key="1">
    <citation type="submission" date="2022-12" db="EMBL/GenBank/DDBJ databases">
        <title>Metagenome assembled genome from gulf of manar.</title>
        <authorList>
            <person name="Kohli P."/>
            <person name="Pk S."/>
            <person name="Venkata Ramana C."/>
            <person name="Sasikala C."/>
        </authorList>
    </citation>
    <scope>NUCLEOTIDE SEQUENCE [LARGE SCALE GENOMIC DNA]</scope>
    <source>
        <strain evidence="3">JB008</strain>
    </source>
</reference>
<dbReference type="Gene3D" id="2.60.40.10">
    <property type="entry name" value="Immunoglobulins"/>
    <property type="match status" value="2"/>
</dbReference>
<dbReference type="InterPro" id="IPR032640">
    <property type="entry name" value="AMPK1_CBM"/>
</dbReference>
<dbReference type="PANTHER" id="PTHR10343:SF84">
    <property type="entry name" value="5'-AMP-ACTIVATED PROTEIN KINASE SUBUNIT BETA-1"/>
    <property type="match status" value="1"/>
</dbReference>
<dbReference type="PANTHER" id="PTHR10343">
    <property type="entry name" value="5'-AMP-ACTIVATED PROTEIN KINASE , BETA SUBUNIT"/>
    <property type="match status" value="1"/>
</dbReference>
<name>A0AAJ1IFC6_9SPIO</name>
<dbReference type="AlphaFoldDB" id="A0AAJ1IFC6"/>
<dbReference type="SUPFAM" id="SSF81296">
    <property type="entry name" value="E set domains"/>
    <property type="match status" value="2"/>
</dbReference>
<feature type="domain" description="AMP-activated protein kinase glycogen-binding" evidence="2">
    <location>
        <begin position="151"/>
        <end position="232"/>
    </location>
</feature>
<dbReference type="InterPro" id="IPR013783">
    <property type="entry name" value="Ig-like_fold"/>
</dbReference>
<comment type="similarity">
    <text evidence="1">Belongs to the 5'-AMP-activated protein kinase beta subunit family.</text>
</comment>